<dbReference type="PROSITE" id="PS51462">
    <property type="entry name" value="NUDIX"/>
    <property type="match status" value="1"/>
</dbReference>
<dbReference type="Gene3D" id="2.20.70.10">
    <property type="match status" value="1"/>
</dbReference>
<name>A0AA35T0Y3_GEOBA</name>
<comment type="caution">
    <text evidence="3">The sequence shown here is derived from an EMBL/GenBank/DDBJ whole genome shotgun (WGS) entry which is preliminary data.</text>
</comment>
<gene>
    <name evidence="3" type="ORF">GBAR_LOCUS22143</name>
</gene>
<dbReference type="Pfam" id="PF00293">
    <property type="entry name" value="NUDIX"/>
    <property type="match status" value="1"/>
</dbReference>
<dbReference type="InterPro" id="IPR015797">
    <property type="entry name" value="NUDIX_hydrolase-like_dom_sf"/>
</dbReference>
<dbReference type="AlphaFoldDB" id="A0AA35T0Y3"/>
<keyword evidence="1 3" id="KW-0378">Hydrolase</keyword>
<accession>A0AA35T0Y3</accession>
<evidence type="ECO:0000313" key="4">
    <source>
        <dbReference type="Proteomes" id="UP001174909"/>
    </source>
</evidence>
<evidence type="ECO:0000313" key="3">
    <source>
        <dbReference type="EMBL" id="CAI8039740.1"/>
    </source>
</evidence>
<dbReference type="PROSITE" id="PS00893">
    <property type="entry name" value="NUDIX_BOX"/>
    <property type="match status" value="1"/>
</dbReference>
<dbReference type="PANTHER" id="PTHR43222">
    <property type="entry name" value="NUDIX HYDROLASE 23"/>
    <property type="match status" value="1"/>
</dbReference>
<dbReference type="Pfam" id="PF14803">
    <property type="entry name" value="Zn_ribbon_Nudix"/>
    <property type="match status" value="1"/>
</dbReference>
<dbReference type="Gene3D" id="3.90.79.10">
    <property type="entry name" value="Nucleoside Triphosphate Pyrophosphohydrolase"/>
    <property type="match status" value="1"/>
</dbReference>
<sequence length="188" mass="20650">MGRYPNSGGPIARRVPEGDDRPRLVCDACGFIRYENPKIVAGSVATWEGRILLCRRAIEPQAGFWTLPAGFLELHEDPAHGARREAEEEAGAEIVIDALLAVYTIPRISLVQLFYRAHLAQPEIAPGIESLEVGLFRPDEIPWDSLAFPSVTWALRHNAEAPDGGNFAPFTNPVGDVGDYRPGIPARR</sequence>
<reference evidence="3" key="1">
    <citation type="submission" date="2023-03" db="EMBL/GenBank/DDBJ databases">
        <authorList>
            <person name="Steffen K."/>
            <person name="Cardenas P."/>
        </authorList>
    </citation>
    <scope>NUCLEOTIDE SEQUENCE</scope>
</reference>
<organism evidence="3 4">
    <name type="scientific">Geodia barretti</name>
    <name type="common">Barrett's horny sponge</name>
    <dbReference type="NCBI Taxonomy" id="519541"/>
    <lineage>
        <taxon>Eukaryota</taxon>
        <taxon>Metazoa</taxon>
        <taxon>Porifera</taxon>
        <taxon>Demospongiae</taxon>
        <taxon>Heteroscleromorpha</taxon>
        <taxon>Tetractinellida</taxon>
        <taxon>Astrophorina</taxon>
        <taxon>Geodiidae</taxon>
        <taxon>Geodia</taxon>
    </lineage>
</organism>
<evidence type="ECO:0000256" key="1">
    <source>
        <dbReference type="ARBA" id="ARBA00022801"/>
    </source>
</evidence>
<dbReference type="GO" id="GO:0016787">
    <property type="term" value="F:hydrolase activity"/>
    <property type="evidence" value="ECO:0007669"/>
    <property type="project" value="UniProtKB-KW"/>
</dbReference>
<evidence type="ECO:0000259" key="2">
    <source>
        <dbReference type="PROSITE" id="PS51462"/>
    </source>
</evidence>
<dbReference type="InterPro" id="IPR020084">
    <property type="entry name" value="NUDIX_hydrolase_CS"/>
</dbReference>
<dbReference type="SUPFAM" id="SSF55811">
    <property type="entry name" value="Nudix"/>
    <property type="match status" value="1"/>
</dbReference>
<proteinExistence type="predicted"/>
<keyword evidence="4" id="KW-1185">Reference proteome</keyword>
<feature type="domain" description="Nudix hydrolase" evidence="2">
    <location>
        <begin position="21"/>
        <end position="161"/>
    </location>
</feature>
<dbReference type="InterPro" id="IPR000086">
    <property type="entry name" value="NUDIX_hydrolase_dom"/>
</dbReference>
<dbReference type="Proteomes" id="UP001174909">
    <property type="component" value="Unassembled WGS sequence"/>
</dbReference>
<dbReference type="InterPro" id="IPR029401">
    <property type="entry name" value="Nudix_N"/>
</dbReference>
<dbReference type="EMBL" id="CASHTH010003061">
    <property type="protein sequence ID" value="CAI8039740.1"/>
    <property type="molecule type" value="Genomic_DNA"/>
</dbReference>
<protein>
    <submittedName>
        <fullName evidence="3">Nudix hydrolase 23, chloroplastic</fullName>
    </submittedName>
</protein>
<dbReference type="PANTHER" id="PTHR43222:SF2">
    <property type="entry name" value="NUDIX HYDROLASE 23, CHLOROPLASTIC"/>
    <property type="match status" value="1"/>
</dbReference>